<keyword evidence="2" id="KW-1185">Reference proteome</keyword>
<reference evidence="2" key="1">
    <citation type="journal article" date="2019" name="Int. J. Syst. Evol. Microbiol.">
        <title>The Global Catalogue of Microorganisms (GCM) 10K type strain sequencing project: providing services to taxonomists for standard genome sequencing and annotation.</title>
        <authorList>
            <consortium name="The Broad Institute Genomics Platform"/>
            <consortium name="The Broad Institute Genome Sequencing Center for Infectious Disease"/>
            <person name="Wu L."/>
            <person name="Ma J."/>
        </authorList>
    </citation>
    <scope>NUCLEOTIDE SEQUENCE [LARGE SCALE GENOMIC DNA]</scope>
    <source>
        <strain evidence="2">JCM 18077</strain>
    </source>
</reference>
<dbReference type="EMBL" id="BAABIE010000004">
    <property type="protein sequence ID" value="GAA4743891.1"/>
    <property type="molecule type" value="Genomic_DNA"/>
</dbReference>
<sequence length="69" mass="7112">MGAKYRASGLGGSASTGAIYLSRSHDADADADDAVADADRARSADDYCDNHRWSGAKCPRADGYSGAGR</sequence>
<proteinExistence type="predicted"/>
<gene>
    <name evidence="1" type="ORF">GCM10023217_10880</name>
</gene>
<comment type="caution">
    <text evidence="1">The sequence shown here is derived from an EMBL/GenBank/DDBJ whole genome shotgun (WGS) entry which is preliminary data.</text>
</comment>
<protein>
    <submittedName>
        <fullName evidence="1">Uncharacterized protein</fullName>
    </submittedName>
</protein>
<accession>A0ABP8Z1P7</accession>
<evidence type="ECO:0000313" key="1">
    <source>
        <dbReference type="EMBL" id="GAA4743891.1"/>
    </source>
</evidence>
<evidence type="ECO:0000313" key="2">
    <source>
        <dbReference type="Proteomes" id="UP001500822"/>
    </source>
</evidence>
<dbReference type="Proteomes" id="UP001500822">
    <property type="component" value="Unassembled WGS sequence"/>
</dbReference>
<organism evidence="1 2">
    <name type="scientific">Gordonia alkaliphila</name>
    <dbReference type="NCBI Taxonomy" id="1053547"/>
    <lineage>
        <taxon>Bacteria</taxon>
        <taxon>Bacillati</taxon>
        <taxon>Actinomycetota</taxon>
        <taxon>Actinomycetes</taxon>
        <taxon>Mycobacteriales</taxon>
        <taxon>Gordoniaceae</taxon>
        <taxon>Gordonia</taxon>
    </lineage>
</organism>
<name>A0ABP8Z1P7_9ACTN</name>